<feature type="domain" description="C2H2-type" evidence="8">
    <location>
        <begin position="1159"/>
        <end position="1186"/>
    </location>
</feature>
<keyword evidence="5" id="KW-0862">Zinc</keyword>
<protein>
    <submittedName>
        <fullName evidence="10">Zinc finger protein Xfin-like</fullName>
    </submittedName>
</protein>
<feature type="domain" description="C2H2-type" evidence="8">
    <location>
        <begin position="545"/>
        <end position="572"/>
    </location>
</feature>
<feature type="domain" description="C2H2-type" evidence="8">
    <location>
        <begin position="76"/>
        <end position="103"/>
    </location>
</feature>
<dbReference type="GeneID" id="115885473"/>
<dbReference type="KEGG" id="soy:115885473"/>
<dbReference type="Gene3D" id="3.30.160.60">
    <property type="entry name" value="Classic Zinc Finger"/>
    <property type="match status" value="22"/>
</dbReference>
<feature type="domain" description="C2H2-type" evidence="8">
    <location>
        <begin position="1391"/>
        <end position="1419"/>
    </location>
</feature>
<evidence type="ECO:0000313" key="9">
    <source>
        <dbReference type="Proteomes" id="UP000504635"/>
    </source>
</evidence>
<feature type="domain" description="C2H2-type" evidence="8">
    <location>
        <begin position="612"/>
        <end position="639"/>
    </location>
</feature>
<feature type="domain" description="C2H2-type" evidence="8">
    <location>
        <begin position="442"/>
        <end position="470"/>
    </location>
</feature>
<dbReference type="GO" id="GO:0000977">
    <property type="term" value="F:RNA polymerase II transcription regulatory region sequence-specific DNA binding"/>
    <property type="evidence" value="ECO:0007669"/>
    <property type="project" value="TreeGrafter"/>
</dbReference>
<proteinExistence type="predicted"/>
<dbReference type="InterPro" id="IPR036236">
    <property type="entry name" value="Znf_C2H2_sf"/>
</dbReference>
<dbReference type="InParanoid" id="A0A6J2YAM2"/>
<dbReference type="Proteomes" id="UP000504635">
    <property type="component" value="Unplaced"/>
</dbReference>
<dbReference type="SUPFAM" id="SSF57667">
    <property type="entry name" value="beta-beta-alpha zinc fingers"/>
    <property type="match status" value="22"/>
</dbReference>
<feature type="domain" description="C2H2-type" evidence="8">
    <location>
        <begin position="277"/>
        <end position="304"/>
    </location>
</feature>
<feature type="domain" description="C2H2-type" evidence="8">
    <location>
        <begin position="844"/>
        <end position="871"/>
    </location>
</feature>
<dbReference type="FunCoup" id="A0A6J2YAM2">
    <property type="interactions" value="228"/>
</dbReference>
<feature type="domain" description="C2H2-type" evidence="8">
    <location>
        <begin position="1427"/>
        <end position="1454"/>
    </location>
</feature>
<feature type="domain" description="C2H2-type" evidence="8">
    <location>
        <begin position="1107"/>
        <end position="1135"/>
    </location>
</feature>
<feature type="domain" description="C2H2-type" evidence="8">
    <location>
        <begin position="746"/>
        <end position="773"/>
    </location>
</feature>
<feature type="domain" description="C2H2-type" evidence="8">
    <location>
        <begin position="1293"/>
        <end position="1320"/>
    </location>
</feature>
<dbReference type="SMART" id="SM00355">
    <property type="entry name" value="ZnF_C2H2"/>
    <property type="match status" value="46"/>
</dbReference>
<keyword evidence="4 7" id="KW-0863">Zinc-finger</keyword>
<feature type="domain" description="C2H2-type" evidence="8">
    <location>
        <begin position="210"/>
        <end position="237"/>
    </location>
</feature>
<feature type="domain" description="C2H2-type" evidence="8">
    <location>
        <begin position="1257"/>
        <end position="1285"/>
    </location>
</feature>
<keyword evidence="6" id="KW-0539">Nucleus</keyword>
<feature type="domain" description="C2H2-type" evidence="8">
    <location>
        <begin position="308"/>
        <end position="336"/>
    </location>
</feature>
<feature type="domain" description="C2H2-type" evidence="8">
    <location>
        <begin position="942"/>
        <end position="969"/>
    </location>
</feature>
<feature type="domain" description="C2H2-type" evidence="8">
    <location>
        <begin position="679"/>
        <end position="706"/>
    </location>
</feature>
<feature type="domain" description="C2H2-type" evidence="8">
    <location>
        <begin position="509"/>
        <end position="537"/>
    </location>
</feature>
<feature type="domain" description="C2H2-type" evidence="8">
    <location>
        <begin position="174"/>
        <end position="202"/>
    </location>
</feature>
<feature type="domain" description="C2H2-type" evidence="8">
    <location>
        <begin position="643"/>
        <end position="671"/>
    </location>
</feature>
<evidence type="ECO:0000313" key="10">
    <source>
        <dbReference type="RefSeq" id="XP_030760276.1"/>
    </source>
</evidence>
<feature type="domain" description="C2H2-type" evidence="8">
    <location>
        <begin position="1009"/>
        <end position="1036"/>
    </location>
</feature>
<evidence type="ECO:0000256" key="7">
    <source>
        <dbReference type="PROSITE-ProRule" id="PRU00042"/>
    </source>
</evidence>
<feature type="domain" description="C2H2-type" evidence="8">
    <location>
        <begin position="143"/>
        <end position="170"/>
    </location>
</feature>
<keyword evidence="3" id="KW-0677">Repeat</keyword>
<name>A0A6J2YAM2_SITOR</name>
<organism evidence="9 10">
    <name type="scientific">Sitophilus oryzae</name>
    <name type="common">Rice weevil</name>
    <name type="synonym">Curculio oryzae</name>
    <dbReference type="NCBI Taxonomy" id="7048"/>
    <lineage>
        <taxon>Eukaryota</taxon>
        <taxon>Metazoa</taxon>
        <taxon>Ecdysozoa</taxon>
        <taxon>Arthropoda</taxon>
        <taxon>Hexapoda</taxon>
        <taxon>Insecta</taxon>
        <taxon>Pterygota</taxon>
        <taxon>Neoptera</taxon>
        <taxon>Endopterygota</taxon>
        <taxon>Coleoptera</taxon>
        <taxon>Polyphaga</taxon>
        <taxon>Cucujiformia</taxon>
        <taxon>Curculionidae</taxon>
        <taxon>Dryophthorinae</taxon>
        <taxon>Sitophilus</taxon>
    </lineage>
</organism>
<feature type="non-terminal residue" evidence="10">
    <location>
        <position position="1"/>
    </location>
</feature>
<feature type="domain" description="C2H2-type" evidence="8">
    <location>
        <begin position="344"/>
        <end position="371"/>
    </location>
</feature>
<feature type="domain" description="C2H2-type" evidence="8">
    <location>
        <begin position="411"/>
        <end position="438"/>
    </location>
</feature>
<dbReference type="PROSITE" id="PS50157">
    <property type="entry name" value="ZINC_FINGER_C2H2_2"/>
    <property type="match status" value="44"/>
</dbReference>
<evidence type="ECO:0000256" key="1">
    <source>
        <dbReference type="ARBA" id="ARBA00004123"/>
    </source>
</evidence>
<feature type="domain" description="C2H2-type" evidence="8">
    <location>
        <begin position="478"/>
        <end position="505"/>
    </location>
</feature>
<keyword evidence="9" id="KW-1185">Reference proteome</keyword>
<keyword evidence="2" id="KW-0479">Metal-binding</keyword>
<evidence type="ECO:0000256" key="6">
    <source>
        <dbReference type="ARBA" id="ARBA00023242"/>
    </source>
</evidence>
<dbReference type="GO" id="GO:0005634">
    <property type="term" value="C:nucleus"/>
    <property type="evidence" value="ECO:0007669"/>
    <property type="project" value="UniProtKB-SubCell"/>
</dbReference>
<dbReference type="GO" id="GO:0008270">
    <property type="term" value="F:zinc ion binding"/>
    <property type="evidence" value="ECO:0007669"/>
    <property type="project" value="UniProtKB-KW"/>
</dbReference>
<feature type="domain" description="C2H2-type" evidence="8">
    <location>
        <begin position="905"/>
        <end position="936"/>
    </location>
</feature>
<dbReference type="Pfam" id="PF00096">
    <property type="entry name" value="zf-C2H2"/>
    <property type="match status" value="2"/>
</dbReference>
<dbReference type="GO" id="GO:0000981">
    <property type="term" value="F:DNA-binding transcription factor activity, RNA polymerase II-specific"/>
    <property type="evidence" value="ECO:0007669"/>
    <property type="project" value="TreeGrafter"/>
</dbReference>
<feature type="domain" description="C2H2-type" evidence="8">
    <location>
        <begin position="1458"/>
        <end position="1486"/>
    </location>
</feature>
<feature type="domain" description="C2H2-type" evidence="8">
    <location>
        <begin position="107"/>
        <end position="135"/>
    </location>
</feature>
<dbReference type="PROSITE" id="PS00028">
    <property type="entry name" value="ZINC_FINGER_C2H2_1"/>
    <property type="match status" value="21"/>
</dbReference>
<dbReference type="PANTHER" id="PTHR24381:SF393">
    <property type="entry name" value="CHROMATIN-LINKED ADAPTOR FOR MSL PROTEINS, ISOFORM B"/>
    <property type="match status" value="1"/>
</dbReference>
<comment type="subcellular location">
    <subcellularLocation>
        <location evidence="1">Nucleus</location>
    </subcellularLocation>
</comment>
<dbReference type="InterPro" id="IPR013087">
    <property type="entry name" value="Znf_C2H2_type"/>
</dbReference>
<feature type="domain" description="C2H2-type" evidence="8">
    <location>
        <begin position="375"/>
        <end position="403"/>
    </location>
</feature>
<dbReference type="OrthoDB" id="3561125at2759"/>
<reference evidence="10" key="1">
    <citation type="submission" date="2025-08" db="UniProtKB">
        <authorList>
            <consortium name="RefSeq"/>
        </authorList>
    </citation>
    <scope>IDENTIFICATION</scope>
    <source>
        <tissue evidence="10">Gonads</tissue>
    </source>
</reference>
<feature type="domain" description="C2H2-type" evidence="8">
    <location>
        <begin position="1040"/>
        <end position="1068"/>
    </location>
</feature>
<feature type="domain" description="C2H2-type" evidence="8">
    <location>
        <begin position="874"/>
        <end position="896"/>
    </location>
</feature>
<feature type="domain" description="C2H2-type" evidence="8">
    <location>
        <begin position="1190"/>
        <end position="1218"/>
    </location>
</feature>
<feature type="domain" description="C2H2-type" evidence="8">
    <location>
        <begin position="1226"/>
        <end position="1253"/>
    </location>
</feature>
<feature type="domain" description="C2H2-type" evidence="8">
    <location>
        <begin position="40"/>
        <end position="68"/>
    </location>
</feature>
<dbReference type="PANTHER" id="PTHR24381">
    <property type="entry name" value="ZINC FINGER PROTEIN"/>
    <property type="match status" value="1"/>
</dbReference>
<evidence type="ECO:0000256" key="2">
    <source>
        <dbReference type="ARBA" id="ARBA00022723"/>
    </source>
</evidence>
<evidence type="ECO:0000259" key="8">
    <source>
        <dbReference type="PROSITE" id="PS50157"/>
    </source>
</evidence>
<feature type="domain" description="C2H2-type" evidence="8">
    <location>
        <begin position="576"/>
        <end position="604"/>
    </location>
</feature>
<dbReference type="RefSeq" id="XP_030760276.1">
    <property type="nucleotide sequence ID" value="XM_030904416.1"/>
</dbReference>
<evidence type="ECO:0000256" key="3">
    <source>
        <dbReference type="ARBA" id="ARBA00022737"/>
    </source>
</evidence>
<accession>A0A6J2YAM2</accession>
<feature type="domain" description="C2H2-type" evidence="8">
    <location>
        <begin position="1324"/>
        <end position="1352"/>
    </location>
</feature>
<feature type="domain" description="C2H2-type" evidence="8">
    <location>
        <begin position="777"/>
        <end position="805"/>
    </location>
</feature>
<feature type="domain" description="C2H2-type" evidence="8">
    <location>
        <begin position="1525"/>
        <end position="1553"/>
    </location>
</feature>
<feature type="domain" description="C2H2-type" evidence="8">
    <location>
        <begin position="241"/>
        <end position="269"/>
    </location>
</feature>
<gene>
    <name evidence="10" type="primary">LOC115885473</name>
</gene>
<sequence>LKETDKKVYKCAICGYQTLLKRNLDCHKKTHLAPEERELFACIHCDKKYTSKQGVRRHIEDNHIDSRSKTARKNIHKCSICGYQTHDIANFQRHQKIHLAPDERQMFACAYCDKKYTEKRKLKYHLDAKHIDSRSKDAQKNLQKCSICGYQTPYMSHLRRHQEIHLAPDERQLFACAYCDKKYTEKRKLKYHLDAKHIDSRSKDAQTNLHKCSICGYQTPFISCLQRHQEIHLAPDERQLFACAHCDKKYTEKRKLKFHLDAKHIDSRSKDARKNIHTCSICGYQTRNITNFQRHQEIHLAPDERQLFACAHCDKKYTTKQRLKDHLDANHIDCRSKDARKNIHTCSICGYQTPYISCLQRHQKIHLAPDERQMFACAHCDKKYTAKQKLKDHLDANHIDCRSKDAQKNLQKCSICNYQTPYMSHLKRHQKIHLAPDERQLFACAHCDKKYTENRKLKFHLDAKHIDSRSKDAQKNRHKCSICGYQTPSISHFQRHQKIHLAPDERQLFACAHCDKKYTEKQRLKDHLDAKHIDSRSKDAQKNLHKCSICGYQTPFISCLQRHQKIHLAPDERQLFACAHCDKKYTEKQRLKDHLDANHIDCRSKDAQKNLHKCSICGYQTPFISCLQRHQKIHLAPDERQLFACAHCDKKYTEKQRLKDHLGANHIDSRSKDAQKNLHKCSICSYQTPNIWHLQRHQKIHLAPDERQLFACAHCDKKYTEKQRLKDHLDANHIDCRSKDAQKNLHKCSICSYQTAYLSHLQRHQKIHLAPDERQLFACAHCDKKYTEKQRLKDHLDVNHSDSRSKEAELKVHKCAICGFQTLDKRNFYRHGKIHMAPEDRQLFACAHCDKKYTSKQNLRHHIEESKNPQENIHKCSICGYQTRHVAHFRKHQNIHLILEERQKFACAHCGKKFTQKILLRYHIERNICIDSRSKDARKNIHTCSICGYQTRNITNFQRHQEIHLAPDERQLFACAHCDKKYTTKQRLKDHLDANHIDCRSKDAQKNLHKCSTCSYQTREKTHLQRHQEIHLAPDERQLFACAHCDKKYTEKRILKFHLDAKHIDSRSKKSQKKVYKCAICDFRTLHRRSLQNHKKTHLAPEARQLFECTHCDKKYTSRQGLRHHIEDNHIDSRIEQFNETGIQAVRRNQSKDAQKNLHKCSICGYQTPYISHLRRHQEIHLAPDERQLFACAHCDKKYTEKRKLKFHLYAKHIDSRSKKSQKKVYKCAICDFRTLHRRSLQNHKKTHLAPEARQLFECTHCDKKYTSRQGLRHHIEDNHIDSRSKAARKNIHKCSTCSYQTPYSTHLQRHQEIHLAPDERQLFACAHCDKKYTEKQRLKVHFDVDHMGSRSKTARKNIHKCSICGYQTHDKTHLQRHQEIHLAPDERQLFACAYCDKKYTEKRRLKGHLDVNHIDSRAKEGELKVYKCAICGYQTLDKPNFYRHEKIHMAPEDRQLFACAHCDKRYTIKQTLRRHLEKKHIDARSKEAEEEVFHCTKCDIHTPYKSNFCSQKKIHLPLKDRQLFACTHCNKKYTTKYFLRRHLEHNHIDSRNADCTFSTDEVILDALKIEIDDLASPLDDSKNSECLSVTNEIKSEDFIKTEPEDVAPIMKTEAHDDFKNSENESATRNVKLEDFIKMEPDDDV</sequence>
<feature type="domain" description="C2H2-type" evidence="8">
    <location>
        <begin position="9"/>
        <end position="36"/>
    </location>
</feature>
<feature type="domain" description="C2H2-type" evidence="8">
    <location>
        <begin position="1076"/>
        <end position="1103"/>
    </location>
</feature>
<feature type="domain" description="C2H2-type" evidence="8">
    <location>
        <begin position="710"/>
        <end position="738"/>
    </location>
</feature>
<evidence type="ECO:0000256" key="5">
    <source>
        <dbReference type="ARBA" id="ARBA00022833"/>
    </source>
</evidence>
<feature type="domain" description="C2H2-type" evidence="8">
    <location>
        <begin position="1360"/>
        <end position="1387"/>
    </location>
</feature>
<evidence type="ECO:0000256" key="4">
    <source>
        <dbReference type="ARBA" id="ARBA00022771"/>
    </source>
</evidence>
<feature type="domain" description="C2H2-type" evidence="8">
    <location>
        <begin position="973"/>
        <end position="1001"/>
    </location>
</feature>